<accession>A0AAN4Z9E8</accession>
<reference evidence="2" key="1">
    <citation type="submission" date="2022-10" db="EMBL/GenBank/DDBJ databases">
        <title>Genome assembly of Pristionchus species.</title>
        <authorList>
            <person name="Yoshida K."/>
            <person name="Sommer R.J."/>
        </authorList>
    </citation>
    <scope>NUCLEOTIDE SEQUENCE [LARGE SCALE GENOMIC DNA]</scope>
    <source>
        <strain evidence="2">RS5460</strain>
    </source>
</reference>
<dbReference type="EMBL" id="BTRK01000002">
    <property type="protein sequence ID" value="GMR35534.1"/>
    <property type="molecule type" value="Genomic_DNA"/>
</dbReference>
<dbReference type="AlphaFoldDB" id="A0AAN4Z9E8"/>
<gene>
    <name evidence="1" type="ORF">PMAYCL1PPCAC_05729</name>
</gene>
<name>A0AAN4Z9E8_9BILA</name>
<sequence length="72" mass="8113">MLSLRFERKQNSSLLRIFTTRRHSLTRCVFILFSGQLSSGQFPAIVFVSARNSYLSIVDSGDLPDYPDASAK</sequence>
<evidence type="ECO:0000313" key="2">
    <source>
        <dbReference type="Proteomes" id="UP001328107"/>
    </source>
</evidence>
<protein>
    <submittedName>
        <fullName evidence="1">Uncharacterized protein</fullName>
    </submittedName>
</protein>
<keyword evidence="2" id="KW-1185">Reference proteome</keyword>
<proteinExistence type="predicted"/>
<comment type="caution">
    <text evidence="1">The sequence shown here is derived from an EMBL/GenBank/DDBJ whole genome shotgun (WGS) entry which is preliminary data.</text>
</comment>
<dbReference type="Proteomes" id="UP001328107">
    <property type="component" value="Unassembled WGS sequence"/>
</dbReference>
<evidence type="ECO:0000313" key="1">
    <source>
        <dbReference type="EMBL" id="GMR35534.1"/>
    </source>
</evidence>
<organism evidence="1 2">
    <name type="scientific">Pristionchus mayeri</name>
    <dbReference type="NCBI Taxonomy" id="1317129"/>
    <lineage>
        <taxon>Eukaryota</taxon>
        <taxon>Metazoa</taxon>
        <taxon>Ecdysozoa</taxon>
        <taxon>Nematoda</taxon>
        <taxon>Chromadorea</taxon>
        <taxon>Rhabditida</taxon>
        <taxon>Rhabditina</taxon>
        <taxon>Diplogasteromorpha</taxon>
        <taxon>Diplogasteroidea</taxon>
        <taxon>Neodiplogasteridae</taxon>
        <taxon>Pristionchus</taxon>
    </lineage>
</organism>